<name>A0ABT6NH01_9FIRM</name>
<dbReference type="Gene3D" id="1.10.1790.10">
    <property type="entry name" value="PRD domain"/>
    <property type="match status" value="2"/>
</dbReference>
<dbReference type="RefSeq" id="WP_281095578.1">
    <property type="nucleotide sequence ID" value="NZ_JARYZI010000015.1"/>
</dbReference>
<dbReference type="Pfam" id="PF00874">
    <property type="entry name" value="PRD"/>
    <property type="match status" value="2"/>
</dbReference>
<feature type="domain" description="PRD" evidence="2">
    <location>
        <begin position="73"/>
        <end position="177"/>
    </location>
</feature>
<accession>A0ABT6NH01</accession>
<dbReference type="InterPro" id="IPR036650">
    <property type="entry name" value="CAT_RNA-bd_dom_sf"/>
</dbReference>
<gene>
    <name evidence="3" type="ORF">QE109_16105</name>
</gene>
<dbReference type="InterPro" id="IPR004341">
    <property type="entry name" value="CAT_RNA-bd_dom"/>
</dbReference>
<dbReference type="PANTHER" id="PTHR30185">
    <property type="entry name" value="CRYPTIC BETA-GLUCOSIDE BGL OPERON ANTITERMINATOR"/>
    <property type="match status" value="1"/>
</dbReference>
<dbReference type="InterPro" id="IPR011608">
    <property type="entry name" value="PRD"/>
</dbReference>
<comment type="caution">
    <text evidence="3">The sequence shown here is derived from an EMBL/GenBank/DDBJ whole genome shotgun (WGS) entry which is preliminary data.</text>
</comment>
<sequence length="280" mass="32272">MVKNSYQVLRIYNNNAILVLNQETKGEAVLVGKGIGFGRKNGEVQFISPEEIEKYFLTYDDRLKRDYLDLVQQLDEKVLSVCSEIIYMANERIGPLSDRIHIVLTDHIGFALERIKSGMEIHNPFLDEIKMLYPKEYEVGLTAQNMIQQHLGVQIVEDEVAFIALHISAARQQKDVKESVKNTRIIKELVSIIEEAIQMKIPKDLTYSRLVHHLRGAIERIESGHKVTNPLLDTLKRDLKESFEIALLLKTKIEHDYNIIVPEDEVGFMAIHIDRLKRSI</sequence>
<dbReference type="InterPro" id="IPR036634">
    <property type="entry name" value="PRD_sf"/>
</dbReference>
<evidence type="ECO:0000259" key="2">
    <source>
        <dbReference type="PROSITE" id="PS51372"/>
    </source>
</evidence>
<reference evidence="3 4" key="1">
    <citation type="submission" date="2023-04" db="EMBL/GenBank/DDBJ databases">
        <title>Fusibacter bizertensis strain WBS, isolated from littoral bottom sediments of the Arctic seas - biochemical and genomic analysis.</title>
        <authorList>
            <person name="Brioukhanov A.L."/>
        </authorList>
    </citation>
    <scope>NUCLEOTIDE SEQUENCE [LARGE SCALE GENOMIC DNA]</scope>
    <source>
        <strain evidence="3 4">WBS</strain>
    </source>
</reference>
<proteinExistence type="predicted"/>
<organism evidence="3 4">
    <name type="scientific">Fusibacter bizertensis</name>
    <dbReference type="NCBI Taxonomy" id="1488331"/>
    <lineage>
        <taxon>Bacteria</taxon>
        <taxon>Bacillati</taxon>
        <taxon>Bacillota</taxon>
        <taxon>Clostridia</taxon>
        <taxon>Eubacteriales</taxon>
        <taxon>Eubacteriales Family XII. Incertae Sedis</taxon>
        <taxon>Fusibacter</taxon>
    </lineage>
</organism>
<evidence type="ECO:0000256" key="1">
    <source>
        <dbReference type="ARBA" id="ARBA00022737"/>
    </source>
</evidence>
<dbReference type="PROSITE" id="PS51372">
    <property type="entry name" value="PRD_2"/>
    <property type="match status" value="2"/>
</dbReference>
<keyword evidence="4" id="KW-1185">Reference proteome</keyword>
<dbReference type="SMART" id="SM01061">
    <property type="entry name" value="CAT_RBD"/>
    <property type="match status" value="1"/>
</dbReference>
<protein>
    <submittedName>
        <fullName evidence="3">PRD domain-containing protein</fullName>
    </submittedName>
</protein>
<dbReference type="SUPFAM" id="SSF50151">
    <property type="entry name" value="SacY-like RNA-binding domain"/>
    <property type="match status" value="1"/>
</dbReference>
<dbReference type="SUPFAM" id="SSF63520">
    <property type="entry name" value="PTS-regulatory domain, PRD"/>
    <property type="match status" value="2"/>
</dbReference>
<dbReference type="Gene3D" id="2.30.24.10">
    <property type="entry name" value="CAT RNA-binding domain"/>
    <property type="match status" value="1"/>
</dbReference>
<dbReference type="EMBL" id="JARYZI010000015">
    <property type="protein sequence ID" value="MDH8679682.1"/>
    <property type="molecule type" value="Genomic_DNA"/>
</dbReference>
<evidence type="ECO:0000313" key="3">
    <source>
        <dbReference type="EMBL" id="MDH8679682.1"/>
    </source>
</evidence>
<dbReference type="PANTHER" id="PTHR30185:SF16">
    <property type="entry name" value="PROTEIN GLCT"/>
    <property type="match status" value="1"/>
</dbReference>
<dbReference type="Pfam" id="PF03123">
    <property type="entry name" value="CAT_RBD"/>
    <property type="match status" value="1"/>
</dbReference>
<evidence type="ECO:0000313" key="4">
    <source>
        <dbReference type="Proteomes" id="UP001158045"/>
    </source>
</evidence>
<keyword evidence="1" id="KW-0677">Repeat</keyword>
<dbReference type="Proteomes" id="UP001158045">
    <property type="component" value="Unassembled WGS sequence"/>
</dbReference>
<dbReference type="InterPro" id="IPR050661">
    <property type="entry name" value="BglG_antiterminators"/>
</dbReference>
<feature type="domain" description="PRD" evidence="2">
    <location>
        <begin position="178"/>
        <end position="280"/>
    </location>
</feature>